<evidence type="ECO:0000313" key="3">
    <source>
        <dbReference type="Proteomes" id="UP000251960"/>
    </source>
</evidence>
<feature type="compositionally biased region" description="Basic residues" evidence="1">
    <location>
        <begin position="292"/>
        <end position="314"/>
    </location>
</feature>
<feature type="compositionally biased region" description="Low complexity" evidence="1">
    <location>
        <begin position="164"/>
        <end position="173"/>
    </location>
</feature>
<comment type="caution">
    <text evidence="2">The sequence shown here is derived from an EMBL/GenBank/DDBJ whole genome shotgun (WGS) entry which is preliminary data.</text>
</comment>
<feature type="compositionally biased region" description="Low complexity" evidence="1">
    <location>
        <begin position="183"/>
        <end position="204"/>
    </location>
</feature>
<dbReference type="AlphaFoldDB" id="A0A3L6DA50"/>
<feature type="region of interest" description="Disordered" evidence="1">
    <location>
        <begin position="1"/>
        <end position="314"/>
    </location>
</feature>
<proteinExistence type="predicted"/>
<protein>
    <submittedName>
        <fullName evidence="2">Uncharacterized protein</fullName>
    </submittedName>
</protein>
<gene>
    <name evidence="2" type="ORF">Zm00014a_029163</name>
</gene>
<sequence length="450" mass="49004">RTIVRPSRFGSGSPLPNSPLSSSVQHQLSSAPRSGQPRRNPNPSAPWRDPPSPHPGPSCYAWTTWRCPRGTSPSPPTSPSPTSSAPSRSPRPPATTSPPTGARCRPPPRWRRSRRRPPSSSASARSGAAAATAAPRAPSPATATSPCTSPRSPTRRTPTRRASRASPAARSPGSPSPRPPSPTASGTSTTRSRSSRRCSTSACPGRCPTSGACATWSPSTCTPGRAPTPPGTRSGSSAPSPASSSTASTSSSRSVGAATCSASRRSRRSRRPRAWSATRSSARPTRCPSTGLRRRWPSSGRGWRRRGGRRRRGRTRRFSVGISMLLQSWRRWWRRPELTMGRRARLLQQSASRLRTMRQPMPIRKCMRPYSHRPGSRISRRHTRAARFRWEEIDLMPRAIALHGRGDPIVLICLAHVTNFNVGSFIWWCYLCLIGDPERILAVRAALNST</sequence>
<feature type="compositionally biased region" description="Low complexity" evidence="1">
    <location>
        <begin position="10"/>
        <end position="23"/>
    </location>
</feature>
<evidence type="ECO:0000313" key="2">
    <source>
        <dbReference type="EMBL" id="PWZ05238.1"/>
    </source>
</evidence>
<feature type="compositionally biased region" description="Low complexity" evidence="1">
    <location>
        <begin position="118"/>
        <end position="152"/>
    </location>
</feature>
<feature type="compositionally biased region" description="Polar residues" evidence="1">
    <location>
        <begin position="24"/>
        <end position="42"/>
    </location>
</feature>
<dbReference type="Proteomes" id="UP000251960">
    <property type="component" value="Chromosome 9"/>
</dbReference>
<reference evidence="2 3" key="1">
    <citation type="journal article" date="2018" name="Nat. Genet.">
        <title>Extensive intraspecific gene order and gene structural variations between Mo17 and other maize genomes.</title>
        <authorList>
            <person name="Sun S."/>
            <person name="Zhou Y."/>
            <person name="Chen J."/>
            <person name="Shi J."/>
            <person name="Zhao H."/>
            <person name="Zhao H."/>
            <person name="Song W."/>
            <person name="Zhang M."/>
            <person name="Cui Y."/>
            <person name="Dong X."/>
            <person name="Liu H."/>
            <person name="Ma X."/>
            <person name="Jiao Y."/>
            <person name="Wang B."/>
            <person name="Wei X."/>
            <person name="Stein J.C."/>
            <person name="Glaubitz J.C."/>
            <person name="Lu F."/>
            <person name="Yu G."/>
            <person name="Liang C."/>
            <person name="Fengler K."/>
            <person name="Li B."/>
            <person name="Rafalski A."/>
            <person name="Schnable P.S."/>
            <person name="Ware D.H."/>
            <person name="Buckler E.S."/>
            <person name="Lai J."/>
        </authorList>
    </citation>
    <scope>NUCLEOTIDE SEQUENCE [LARGE SCALE GENOMIC DNA]</scope>
    <source>
        <strain evidence="3">cv. Missouri 17</strain>
        <tissue evidence="2">Seedling</tissue>
    </source>
</reference>
<feature type="compositionally biased region" description="Basic residues" evidence="1">
    <location>
        <begin position="153"/>
        <end position="163"/>
    </location>
</feature>
<evidence type="ECO:0000256" key="1">
    <source>
        <dbReference type="SAM" id="MobiDB-lite"/>
    </source>
</evidence>
<feature type="non-terminal residue" evidence="2">
    <location>
        <position position="1"/>
    </location>
</feature>
<accession>A0A3L6DA50</accession>
<organism evidence="2 3">
    <name type="scientific">Zea mays</name>
    <name type="common">Maize</name>
    <dbReference type="NCBI Taxonomy" id="4577"/>
    <lineage>
        <taxon>Eukaryota</taxon>
        <taxon>Viridiplantae</taxon>
        <taxon>Streptophyta</taxon>
        <taxon>Embryophyta</taxon>
        <taxon>Tracheophyta</taxon>
        <taxon>Spermatophyta</taxon>
        <taxon>Magnoliopsida</taxon>
        <taxon>Liliopsida</taxon>
        <taxon>Poales</taxon>
        <taxon>Poaceae</taxon>
        <taxon>PACMAD clade</taxon>
        <taxon>Panicoideae</taxon>
        <taxon>Andropogonodae</taxon>
        <taxon>Andropogoneae</taxon>
        <taxon>Tripsacinae</taxon>
        <taxon>Zea</taxon>
    </lineage>
</organism>
<feature type="compositionally biased region" description="Low complexity" evidence="1">
    <location>
        <begin position="220"/>
        <end position="263"/>
    </location>
</feature>
<dbReference type="EMBL" id="NCVQ01000010">
    <property type="protein sequence ID" value="PWZ05238.1"/>
    <property type="molecule type" value="Genomic_DNA"/>
</dbReference>
<feature type="compositionally biased region" description="Basic residues" evidence="1">
    <location>
        <begin position="106"/>
        <end position="117"/>
    </location>
</feature>
<feature type="compositionally biased region" description="Basic residues" evidence="1">
    <location>
        <begin position="264"/>
        <end position="273"/>
    </location>
</feature>
<name>A0A3L6DA50_MAIZE</name>
<feature type="compositionally biased region" description="Low complexity" evidence="1">
    <location>
        <begin position="274"/>
        <end position="287"/>
    </location>
</feature>